<keyword evidence="9" id="KW-1185">Reference proteome</keyword>
<keyword evidence="2" id="KW-0813">Transport</keyword>
<evidence type="ECO:0000256" key="6">
    <source>
        <dbReference type="SAM" id="Phobius"/>
    </source>
</evidence>
<comment type="caution">
    <text evidence="8">The sequence shown here is derived from an EMBL/GenBank/DDBJ whole genome shotgun (WGS) entry which is preliminary data.</text>
</comment>
<feature type="transmembrane region" description="Helical" evidence="6">
    <location>
        <begin position="192"/>
        <end position="212"/>
    </location>
</feature>
<evidence type="ECO:0000256" key="4">
    <source>
        <dbReference type="ARBA" id="ARBA00022989"/>
    </source>
</evidence>
<feature type="transmembrane region" description="Helical" evidence="6">
    <location>
        <begin position="386"/>
        <end position="407"/>
    </location>
</feature>
<evidence type="ECO:0000256" key="2">
    <source>
        <dbReference type="ARBA" id="ARBA00022448"/>
    </source>
</evidence>
<dbReference type="PROSITE" id="PS50850">
    <property type="entry name" value="MFS"/>
    <property type="match status" value="1"/>
</dbReference>
<dbReference type="Pfam" id="PF07690">
    <property type="entry name" value="MFS_1"/>
    <property type="match status" value="1"/>
</dbReference>
<feature type="transmembrane region" description="Helical" evidence="6">
    <location>
        <begin position="360"/>
        <end position="380"/>
    </location>
</feature>
<feature type="domain" description="Major facilitator superfamily (MFS) profile" evidence="7">
    <location>
        <begin position="64"/>
        <end position="478"/>
    </location>
</feature>
<keyword evidence="3 6" id="KW-0812">Transmembrane</keyword>
<evidence type="ECO:0000313" key="8">
    <source>
        <dbReference type="EMBL" id="KAK7513842.1"/>
    </source>
</evidence>
<evidence type="ECO:0000313" key="9">
    <source>
        <dbReference type="Proteomes" id="UP001363622"/>
    </source>
</evidence>
<dbReference type="PANTHER" id="PTHR43791:SF20">
    <property type="entry name" value="TRANSPORTER, PUTATIVE (AFU_ORTHOLOGUE AFUA_3G14670)-RELATED"/>
    <property type="match status" value="1"/>
</dbReference>
<proteinExistence type="predicted"/>
<dbReference type="Proteomes" id="UP001363622">
    <property type="component" value="Unassembled WGS sequence"/>
</dbReference>
<sequence>MAQTDEKPQADLVEYLEHESFKDIGVDTAVDKDEAAWNRHFRSKDEEYIAHLKKGLLRKVNIHLLPLLGLMYLLNFLDRSNLAQARLGTLEKDLNMKGSDYNLATSILFVGYILMQLPSNLLLTRIRPSLYLGICMTTWGVISTVQAATHSFGGLVAARFFLGFAEAPFFPGAIFLMSSWYTRAELANRISWFYVGATLANAFGGLLGAGVLGNLEGVHGISGWRYLFIIEGAITIAFAVLCAVVLPDYPMTTRWLSQEERAFAAWRLAVDVGEGDQVEGVGVREGLIMALKDRKLYVFVLFQHCSLLTQAFQYFLPSIVETLGFGNITTLLITAPVWILTFFVALVATYSSGRTGDRSIHIACLSMVSVAGNIICVSTLNTPARFFGMFLMPLGTICSYQILLTWLANTFPRPLVKRSATISIANMLGNASNIYAPYMYPSSDSPRYIAGGIATAAVSGVVAVLAICIRFWLAAENRKMDRAEADEFGVDARDGAEGGEVRATGGAVESGIGEVRFRYIL</sequence>
<name>A0ABR1KGH2_9PEZI</name>
<dbReference type="InterPro" id="IPR011701">
    <property type="entry name" value="MFS"/>
</dbReference>
<feature type="transmembrane region" description="Helical" evidence="6">
    <location>
        <begin position="419"/>
        <end position="436"/>
    </location>
</feature>
<feature type="transmembrane region" description="Helical" evidence="6">
    <location>
        <begin position="160"/>
        <end position="180"/>
    </location>
</feature>
<evidence type="ECO:0000256" key="3">
    <source>
        <dbReference type="ARBA" id="ARBA00022692"/>
    </source>
</evidence>
<keyword evidence="4 6" id="KW-1133">Transmembrane helix</keyword>
<evidence type="ECO:0000259" key="7">
    <source>
        <dbReference type="PROSITE" id="PS50850"/>
    </source>
</evidence>
<feature type="transmembrane region" description="Helical" evidence="6">
    <location>
        <begin position="130"/>
        <end position="148"/>
    </location>
</feature>
<accession>A0ABR1KGH2</accession>
<reference evidence="8 9" key="1">
    <citation type="submission" date="2024-04" db="EMBL/GenBank/DDBJ databases">
        <title>Phyllosticta paracitricarpa is synonymous to the EU quarantine fungus P. citricarpa based on phylogenomic analyses.</title>
        <authorList>
            <consortium name="Lawrence Berkeley National Laboratory"/>
            <person name="Van Ingen-Buijs V.A."/>
            <person name="Van Westerhoven A.C."/>
            <person name="Haridas S."/>
            <person name="Skiadas P."/>
            <person name="Martin F."/>
            <person name="Groenewald J.Z."/>
            <person name="Crous P.W."/>
            <person name="Seidl M.F."/>
        </authorList>
    </citation>
    <scope>NUCLEOTIDE SEQUENCE [LARGE SCALE GENOMIC DNA]</scope>
    <source>
        <strain evidence="8 9">CBS 123371</strain>
    </source>
</reference>
<dbReference type="PANTHER" id="PTHR43791">
    <property type="entry name" value="PERMEASE-RELATED"/>
    <property type="match status" value="1"/>
</dbReference>
<dbReference type="Gene3D" id="1.20.1250.20">
    <property type="entry name" value="MFS general substrate transporter like domains"/>
    <property type="match status" value="2"/>
</dbReference>
<comment type="subcellular location">
    <subcellularLocation>
        <location evidence="1">Membrane</location>
        <topology evidence="1">Multi-pass membrane protein</topology>
    </subcellularLocation>
</comment>
<dbReference type="InterPro" id="IPR036259">
    <property type="entry name" value="MFS_trans_sf"/>
</dbReference>
<organism evidence="8 9">
    <name type="scientific">Phyllosticta citriasiana</name>
    <dbReference type="NCBI Taxonomy" id="595635"/>
    <lineage>
        <taxon>Eukaryota</taxon>
        <taxon>Fungi</taxon>
        <taxon>Dikarya</taxon>
        <taxon>Ascomycota</taxon>
        <taxon>Pezizomycotina</taxon>
        <taxon>Dothideomycetes</taxon>
        <taxon>Dothideomycetes incertae sedis</taxon>
        <taxon>Botryosphaeriales</taxon>
        <taxon>Phyllostictaceae</taxon>
        <taxon>Phyllosticta</taxon>
    </lineage>
</organism>
<keyword evidence="5 6" id="KW-0472">Membrane</keyword>
<feature type="transmembrane region" description="Helical" evidence="6">
    <location>
        <begin position="328"/>
        <end position="348"/>
    </location>
</feature>
<protein>
    <submittedName>
        <fullName evidence="8">MFS transporter</fullName>
    </submittedName>
</protein>
<feature type="transmembrane region" description="Helical" evidence="6">
    <location>
        <begin position="448"/>
        <end position="473"/>
    </location>
</feature>
<dbReference type="EMBL" id="JBBPHU010000009">
    <property type="protein sequence ID" value="KAK7513842.1"/>
    <property type="molecule type" value="Genomic_DNA"/>
</dbReference>
<feature type="transmembrane region" description="Helical" evidence="6">
    <location>
        <begin position="103"/>
        <end position="123"/>
    </location>
</feature>
<feature type="transmembrane region" description="Helical" evidence="6">
    <location>
        <begin position="60"/>
        <end position="77"/>
    </location>
</feature>
<evidence type="ECO:0000256" key="1">
    <source>
        <dbReference type="ARBA" id="ARBA00004141"/>
    </source>
</evidence>
<evidence type="ECO:0000256" key="5">
    <source>
        <dbReference type="ARBA" id="ARBA00023136"/>
    </source>
</evidence>
<dbReference type="InterPro" id="IPR020846">
    <property type="entry name" value="MFS_dom"/>
</dbReference>
<feature type="transmembrane region" description="Helical" evidence="6">
    <location>
        <begin position="224"/>
        <end position="246"/>
    </location>
</feature>
<feature type="transmembrane region" description="Helical" evidence="6">
    <location>
        <begin position="296"/>
        <end position="316"/>
    </location>
</feature>
<gene>
    <name evidence="8" type="ORF">IWZ03DRAFT_315569</name>
</gene>
<dbReference type="SUPFAM" id="SSF103473">
    <property type="entry name" value="MFS general substrate transporter"/>
    <property type="match status" value="1"/>
</dbReference>